<dbReference type="GO" id="GO:0009234">
    <property type="term" value="P:menaquinone biosynthetic process"/>
    <property type="evidence" value="ECO:0007669"/>
    <property type="project" value="InterPro"/>
</dbReference>
<dbReference type="AlphaFoldDB" id="A0A4R8LV96"/>
<dbReference type="RefSeq" id="WP_134158663.1">
    <property type="nucleotide sequence ID" value="NZ_SORF01000002.1"/>
</dbReference>
<proteinExistence type="predicted"/>
<sequence>MTDSKEAMFRRVERKALTHMHHDYLTTRKVRQAVSRFHFDAGYAILSAAAVKDDEIEQVLTALLLLEQGLSIHDDVDRCQSSDQGLIVLAGDFDSSKYYYILAGLGDSSLMFSLCEAVVQINEAKMTLLLSHAPLSTTEYMRLMKVVEGQLLKALARHYLGEDGQWMLHIESLVQAHIVQDELRAHRFSKRLTTRQASEWLSHSLEQLEMAAGGAVTNPLYSFLVEYFGPIRETVRDLQLAEGKG</sequence>
<keyword evidence="2" id="KW-1185">Reference proteome</keyword>
<comment type="caution">
    <text evidence="1">The sequence shown here is derived from an EMBL/GenBank/DDBJ whole genome shotgun (WGS) entry which is preliminary data.</text>
</comment>
<protein>
    <submittedName>
        <fullName evidence="1">Heptaprenyl diphosphate synthase subunit 1</fullName>
    </submittedName>
</protein>
<evidence type="ECO:0000313" key="1">
    <source>
        <dbReference type="EMBL" id="TDY50745.1"/>
    </source>
</evidence>
<dbReference type="OrthoDB" id="2417886at2"/>
<dbReference type="Proteomes" id="UP000294581">
    <property type="component" value="Unassembled WGS sequence"/>
</dbReference>
<organism evidence="1 2">
    <name type="scientific">Alicyclobacillus sacchari</name>
    <dbReference type="NCBI Taxonomy" id="392010"/>
    <lineage>
        <taxon>Bacteria</taxon>
        <taxon>Bacillati</taxon>
        <taxon>Bacillota</taxon>
        <taxon>Bacilli</taxon>
        <taxon>Bacillales</taxon>
        <taxon>Alicyclobacillaceae</taxon>
        <taxon>Alicyclobacillus</taxon>
    </lineage>
</organism>
<name>A0A4R8LV96_9BACL</name>
<reference evidence="1 2" key="1">
    <citation type="submission" date="2019-03" db="EMBL/GenBank/DDBJ databases">
        <title>Genomic Encyclopedia of Type Strains, Phase IV (KMG-IV): sequencing the most valuable type-strain genomes for metagenomic binning, comparative biology and taxonomic classification.</title>
        <authorList>
            <person name="Goeker M."/>
        </authorList>
    </citation>
    <scope>NUCLEOTIDE SEQUENCE [LARGE SCALE GENOMIC DNA]</scope>
    <source>
        <strain evidence="1 2">DSM 17974</strain>
    </source>
</reference>
<accession>A0A4R8LV96</accession>
<dbReference type="Gene3D" id="1.20.120.1450">
    <property type="match status" value="1"/>
</dbReference>
<evidence type="ECO:0000313" key="2">
    <source>
        <dbReference type="Proteomes" id="UP000294581"/>
    </source>
</evidence>
<dbReference type="Pfam" id="PF07307">
    <property type="entry name" value="HEPPP_synt_1"/>
    <property type="match status" value="1"/>
</dbReference>
<dbReference type="EMBL" id="SORF01000002">
    <property type="protein sequence ID" value="TDY50745.1"/>
    <property type="molecule type" value="Genomic_DNA"/>
</dbReference>
<gene>
    <name evidence="1" type="ORF">C7445_102305</name>
</gene>
<dbReference type="InterPro" id="IPR009920">
    <property type="entry name" value="HEPPP_synth_su1"/>
</dbReference>